<dbReference type="EMBL" id="LAZR01010364">
    <property type="protein sequence ID" value="KKM67346.1"/>
    <property type="molecule type" value="Genomic_DNA"/>
</dbReference>
<dbReference type="AlphaFoldDB" id="A0A0F9JY27"/>
<sequence>MLEKHDVPTVSLRIVYKVGSVNEHPGITGASHLFEHMMFKGTKIFGIKDYESEKPLLEKEDELIARIEAEKARGDYADKGRVELLEKELRGVWKKQKELIVKDEMWAIYLKNGATGLNASTSSDA</sequence>
<dbReference type="SUPFAM" id="SSF63411">
    <property type="entry name" value="LuxS/MPP-like metallohydrolase"/>
    <property type="match status" value="1"/>
</dbReference>
<evidence type="ECO:0000313" key="2">
    <source>
        <dbReference type="EMBL" id="KKM67346.1"/>
    </source>
</evidence>
<feature type="non-terminal residue" evidence="2">
    <location>
        <position position="125"/>
    </location>
</feature>
<reference evidence="2" key="1">
    <citation type="journal article" date="2015" name="Nature">
        <title>Complex archaea that bridge the gap between prokaryotes and eukaryotes.</title>
        <authorList>
            <person name="Spang A."/>
            <person name="Saw J.H."/>
            <person name="Jorgensen S.L."/>
            <person name="Zaremba-Niedzwiedzka K."/>
            <person name="Martijn J."/>
            <person name="Lind A.E."/>
            <person name="van Eijk R."/>
            <person name="Schleper C."/>
            <person name="Guy L."/>
            <person name="Ettema T.J."/>
        </authorList>
    </citation>
    <scope>NUCLEOTIDE SEQUENCE</scope>
</reference>
<evidence type="ECO:0000259" key="1">
    <source>
        <dbReference type="Pfam" id="PF00675"/>
    </source>
</evidence>
<protein>
    <recommendedName>
        <fullName evidence="1">Peptidase M16 N-terminal domain-containing protein</fullName>
    </recommendedName>
</protein>
<proteinExistence type="predicted"/>
<dbReference type="Gene3D" id="3.30.830.10">
    <property type="entry name" value="Metalloenzyme, LuxS/M16 peptidase-like"/>
    <property type="match status" value="1"/>
</dbReference>
<comment type="caution">
    <text evidence="2">The sequence shown here is derived from an EMBL/GenBank/DDBJ whole genome shotgun (WGS) entry which is preliminary data.</text>
</comment>
<dbReference type="InterPro" id="IPR011765">
    <property type="entry name" value="Pept_M16_N"/>
</dbReference>
<gene>
    <name evidence="2" type="ORF">LCGC14_1472090</name>
</gene>
<dbReference type="InterPro" id="IPR011249">
    <property type="entry name" value="Metalloenz_LuxS/M16"/>
</dbReference>
<dbReference type="GO" id="GO:0046872">
    <property type="term" value="F:metal ion binding"/>
    <property type="evidence" value="ECO:0007669"/>
    <property type="project" value="InterPro"/>
</dbReference>
<accession>A0A0F9JY27</accession>
<organism evidence="2">
    <name type="scientific">marine sediment metagenome</name>
    <dbReference type="NCBI Taxonomy" id="412755"/>
    <lineage>
        <taxon>unclassified sequences</taxon>
        <taxon>metagenomes</taxon>
        <taxon>ecological metagenomes</taxon>
    </lineage>
</organism>
<dbReference type="Pfam" id="PF00675">
    <property type="entry name" value="Peptidase_M16"/>
    <property type="match status" value="1"/>
</dbReference>
<name>A0A0F9JY27_9ZZZZ</name>
<feature type="domain" description="Peptidase M16 N-terminal" evidence="1">
    <location>
        <begin position="4"/>
        <end position="43"/>
    </location>
</feature>